<feature type="compositionally biased region" description="Low complexity" evidence="1">
    <location>
        <begin position="242"/>
        <end position="263"/>
    </location>
</feature>
<feature type="compositionally biased region" description="Basic and acidic residues" evidence="1">
    <location>
        <begin position="34"/>
        <end position="43"/>
    </location>
</feature>
<organism evidence="2 3">
    <name type="scientific">Trametes pubescens</name>
    <name type="common">White-rot fungus</name>
    <dbReference type="NCBI Taxonomy" id="154538"/>
    <lineage>
        <taxon>Eukaryota</taxon>
        <taxon>Fungi</taxon>
        <taxon>Dikarya</taxon>
        <taxon>Basidiomycota</taxon>
        <taxon>Agaricomycotina</taxon>
        <taxon>Agaricomycetes</taxon>
        <taxon>Polyporales</taxon>
        <taxon>Polyporaceae</taxon>
        <taxon>Trametes</taxon>
    </lineage>
</organism>
<feature type="region of interest" description="Disordered" evidence="1">
    <location>
        <begin position="1"/>
        <end position="44"/>
    </location>
</feature>
<gene>
    <name evidence="2" type="ORF">TRAPUB_6989</name>
</gene>
<feature type="compositionally biased region" description="Acidic residues" evidence="1">
    <location>
        <begin position="300"/>
        <end position="313"/>
    </location>
</feature>
<proteinExistence type="predicted"/>
<feature type="region of interest" description="Disordered" evidence="1">
    <location>
        <begin position="63"/>
        <end position="88"/>
    </location>
</feature>
<protein>
    <submittedName>
        <fullName evidence="2">Uncharacterized protein</fullName>
    </submittedName>
</protein>
<feature type="compositionally biased region" description="Basic residues" evidence="1">
    <location>
        <begin position="24"/>
        <end position="33"/>
    </location>
</feature>
<evidence type="ECO:0000256" key="1">
    <source>
        <dbReference type="SAM" id="MobiDB-lite"/>
    </source>
</evidence>
<keyword evidence="3" id="KW-1185">Reference proteome</keyword>
<dbReference type="Proteomes" id="UP000184267">
    <property type="component" value="Unassembled WGS sequence"/>
</dbReference>
<evidence type="ECO:0000313" key="3">
    <source>
        <dbReference type="Proteomes" id="UP000184267"/>
    </source>
</evidence>
<reference evidence="2 3" key="1">
    <citation type="submission" date="2016-10" db="EMBL/GenBank/DDBJ databases">
        <title>Genome sequence of the basidiomycete white-rot fungus Trametes pubescens.</title>
        <authorList>
            <person name="Makela M.R."/>
            <person name="Granchi Z."/>
            <person name="Peng M."/>
            <person name="De Vries R.P."/>
            <person name="Grigoriev I."/>
            <person name="Riley R."/>
            <person name="Hilden K."/>
        </authorList>
    </citation>
    <scope>NUCLEOTIDE SEQUENCE [LARGE SCALE GENOMIC DNA]</scope>
    <source>
        <strain evidence="2 3">FBCC735</strain>
    </source>
</reference>
<feature type="region of interest" description="Disordered" evidence="1">
    <location>
        <begin position="205"/>
        <end position="330"/>
    </location>
</feature>
<dbReference type="EMBL" id="MNAD01001668">
    <property type="protein sequence ID" value="OJT02482.1"/>
    <property type="molecule type" value="Genomic_DNA"/>
</dbReference>
<comment type="caution">
    <text evidence="2">The sequence shown here is derived from an EMBL/GenBank/DDBJ whole genome shotgun (WGS) entry which is preliminary data.</text>
</comment>
<accession>A0A1M2V4F5</accession>
<dbReference type="CDD" id="cd00084">
    <property type="entry name" value="HMG-box_SF"/>
    <property type="match status" value="1"/>
</dbReference>
<name>A0A1M2V4F5_TRAPU</name>
<evidence type="ECO:0000313" key="2">
    <source>
        <dbReference type="EMBL" id="OJT02482.1"/>
    </source>
</evidence>
<dbReference type="AlphaFoldDB" id="A0A1M2V4F5"/>
<feature type="compositionally biased region" description="Basic and acidic residues" evidence="1">
    <location>
        <begin position="270"/>
        <end position="284"/>
    </location>
</feature>
<feature type="compositionally biased region" description="Basic and acidic residues" evidence="1">
    <location>
        <begin position="225"/>
        <end position="241"/>
    </location>
</feature>
<sequence>MLTQSFLEAFATPRPPESLESFQKRRNPKHGKPKGPEERDLGETSRVSRVQFWLTRELYSQTKRPHHRRAKGTVTADLPRFTSPPEPHSKTALQLYITSRKGVVKTLNDAGKFDVGLLTRTCAAEWREMNDTKKAPFIAAVKAMKEALAGSETVDETAVAVHDTRGTSRHGDSLVQALCAAAKWSRTEFETIVYLWIEQCRVGSSSKASQEDSRSPVALQAADPRSIDRNHANRSNHDRSSSEGSSDGEGSSGSEGSSNSESSSDGEEVLDGRAEIVQGDRSDSDESISGSSSLKQCMNDDAEVDAVGMEDPEEHPAFVGNEANVHGSSATCPRRRVDASSYDSQAGGPGQVSALDEAVIDVGRRLHLRGDIVDKVAQGLQALVPQETEAFDQRAFDALEMPRLVGKPPDR</sequence>